<name>A0A1E3QLX6_9ASCO</name>
<dbReference type="GO" id="GO:0000307">
    <property type="term" value="C:cyclin-dependent protein kinase holoenzyme complex"/>
    <property type="evidence" value="ECO:0007669"/>
    <property type="project" value="UniProtKB-ARBA"/>
</dbReference>
<dbReference type="OrthoDB" id="5304883at2759"/>
<evidence type="ECO:0008006" key="4">
    <source>
        <dbReference type="Google" id="ProtNLM"/>
    </source>
</evidence>
<dbReference type="InterPro" id="IPR013922">
    <property type="entry name" value="Cyclin_PHO80-like"/>
</dbReference>
<accession>A0A1E3QLX6</accession>
<protein>
    <recommendedName>
        <fullName evidence="4">Cyclin</fullName>
    </recommendedName>
</protein>
<dbReference type="CDD" id="cd20558">
    <property type="entry name" value="CYCLIN_ScPCL7-like"/>
    <property type="match status" value="1"/>
</dbReference>
<dbReference type="Proteomes" id="UP000094336">
    <property type="component" value="Unassembled WGS sequence"/>
</dbReference>
<dbReference type="PANTHER" id="PTHR15615:SF32">
    <property type="entry name" value="PROTEIN KINASE COMPLEX COMPONENT, PUTATIVE (AFU_ORTHOLOGUE AFUA_2G07660)-RELATED"/>
    <property type="match status" value="1"/>
</dbReference>
<evidence type="ECO:0000313" key="3">
    <source>
        <dbReference type="Proteomes" id="UP000094336"/>
    </source>
</evidence>
<dbReference type="SUPFAM" id="SSF47954">
    <property type="entry name" value="Cyclin-like"/>
    <property type="match status" value="1"/>
</dbReference>
<dbReference type="GeneID" id="30147572"/>
<dbReference type="Pfam" id="PF08613">
    <property type="entry name" value="Cyclin"/>
    <property type="match status" value="1"/>
</dbReference>
<dbReference type="GO" id="GO:0019901">
    <property type="term" value="F:protein kinase binding"/>
    <property type="evidence" value="ECO:0007669"/>
    <property type="project" value="InterPro"/>
</dbReference>
<sequence>MDGVRLRESSLLGNFQDNSEISQPQTPPKKSTYDINDISPDAAIDILDRVVAKMIEESEKEADSREMDIKHELEDAMNHEDNHPKKHQRSLSKNNLSSVYTSNNPSLDSLASREPPSPDSPVNHEPSPPNSPVMSPIPTKAMQNRALGKRFQLKSPPPLPILDYLKRINNYCPLSTSVCLAASYYLYTLQMKPDPAIHLMRNNAHRFVLAAIRLAMKSIEDMCHKHKFFSQVGGVSTTEMFRTEVGLLFLMEFNVVITEDKLESYLEEVSEFIGGITIEKKSREEALPE</sequence>
<evidence type="ECO:0000256" key="1">
    <source>
        <dbReference type="SAM" id="MobiDB-lite"/>
    </source>
</evidence>
<reference evidence="3" key="1">
    <citation type="submission" date="2016-05" db="EMBL/GenBank/DDBJ databases">
        <title>Comparative genomics of biotechnologically important yeasts.</title>
        <authorList>
            <consortium name="DOE Joint Genome Institute"/>
            <person name="Riley R."/>
            <person name="Haridas S."/>
            <person name="Wolfe K.H."/>
            <person name="Lopes M.R."/>
            <person name="Hittinger C.T."/>
            <person name="Goker M."/>
            <person name="Salamov A."/>
            <person name="Wisecaver J."/>
            <person name="Long T.M."/>
            <person name="Aerts A.L."/>
            <person name="Barry K."/>
            <person name="Choi C."/>
            <person name="Clum A."/>
            <person name="Coughlan A.Y."/>
            <person name="Deshpande S."/>
            <person name="Douglass A.P."/>
            <person name="Hanson S.J."/>
            <person name="Klenk H.-P."/>
            <person name="Labutti K."/>
            <person name="Lapidus A."/>
            <person name="Lindquist E."/>
            <person name="Lipzen A."/>
            <person name="Meier-Kolthoff J.P."/>
            <person name="Ohm R.A."/>
            <person name="Otillar R.P."/>
            <person name="Pangilinan J."/>
            <person name="Peng Y."/>
            <person name="Rokas A."/>
            <person name="Rosa C.A."/>
            <person name="Scheuner C."/>
            <person name="Sibirny A.A."/>
            <person name="Slot J.C."/>
            <person name="Stielow J.B."/>
            <person name="Sun H."/>
            <person name="Kurtzman C.P."/>
            <person name="Blackwell M."/>
            <person name="Grigoriev I.V."/>
            <person name="Jeffries T.W."/>
        </authorList>
    </citation>
    <scope>NUCLEOTIDE SEQUENCE [LARGE SCALE GENOMIC DNA]</scope>
    <source>
        <strain evidence="3">NRRL Y-12698</strain>
    </source>
</reference>
<gene>
    <name evidence="2" type="ORF">BABINDRAFT_163107</name>
</gene>
<evidence type="ECO:0000313" key="2">
    <source>
        <dbReference type="EMBL" id="ODQ78082.1"/>
    </source>
</evidence>
<feature type="region of interest" description="Disordered" evidence="1">
    <location>
        <begin position="79"/>
        <end position="138"/>
    </location>
</feature>
<dbReference type="RefSeq" id="XP_018983410.1">
    <property type="nucleotide sequence ID" value="XM_019129719.1"/>
</dbReference>
<feature type="compositionally biased region" description="Polar residues" evidence="1">
    <location>
        <begin position="91"/>
        <end position="109"/>
    </location>
</feature>
<dbReference type="GO" id="GO:0005634">
    <property type="term" value="C:nucleus"/>
    <property type="evidence" value="ECO:0007669"/>
    <property type="project" value="TreeGrafter"/>
</dbReference>
<keyword evidence="3" id="KW-1185">Reference proteome</keyword>
<dbReference type="STRING" id="984486.A0A1E3QLX6"/>
<dbReference type="EMBL" id="KV454437">
    <property type="protein sequence ID" value="ODQ78082.1"/>
    <property type="molecule type" value="Genomic_DNA"/>
</dbReference>
<feature type="region of interest" description="Disordered" evidence="1">
    <location>
        <begin position="1"/>
        <end position="40"/>
    </location>
</feature>
<dbReference type="PANTHER" id="PTHR15615">
    <property type="match status" value="1"/>
</dbReference>
<dbReference type="Gene3D" id="1.10.472.10">
    <property type="entry name" value="Cyclin-like"/>
    <property type="match status" value="1"/>
</dbReference>
<feature type="compositionally biased region" description="Polar residues" evidence="1">
    <location>
        <begin position="11"/>
        <end position="24"/>
    </location>
</feature>
<dbReference type="GO" id="GO:0016538">
    <property type="term" value="F:cyclin-dependent protein serine/threonine kinase regulator activity"/>
    <property type="evidence" value="ECO:0007669"/>
    <property type="project" value="TreeGrafter"/>
</dbReference>
<dbReference type="InterPro" id="IPR036915">
    <property type="entry name" value="Cyclin-like_sf"/>
</dbReference>
<proteinExistence type="predicted"/>
<organism evidence="2 3">
    <name type="scientific">Babjeviella inositovora NRRL Y-12698</name>
    <dbReference type="NCBI Taxonomy" id="984486"/>
    <lineage>
        <taxon>Eukaryota</taxon>
        <taxon>Fungi</taxon>
        <taxon>Dikarya</taxon>
        <taxon>Ascomycota</taxon>
        <taxon>Saccharomycotina</taxon>
        <taxon>Pichiomycetes</taxon>
        <taxon>Serinales incertae sedis</taxon>
        <taxon>Babjeviella</taxon>
    </lineage>
</organism>
<dbReference type="AlphaFoldDB" id="A0A1E3QLX6"/>